<dbReference type="Pfam" id="PF06776">
    <property type="entry name" value="IalB"/>
    <property type="match status" value="1"/>
</dbReference>
<proteinExistence type="predicted"/>
<accession>A0A850P5Z3</accession>
<dbReference type="EMBL" id="JABXXS010000045">
    <property type="protein sequence ID" value="NVN38169.1"/>
    <property type="molecule type" value="Genomic_DNA"/>
</dbReference>
<name>A0A850P5Z3_9PROT</name>
<evidence type="ECO:0000313" key="1">
    <source>
        <dbReference type="EMBL" id="NVN38169.1"/>
    </source>
</evidence>
<protein>
    <submittedName>
        <fullName evidence="1">Invasion associated locus B family protein</fullName>
    </submittedName>
</protein>
<comment type="caution">
    <text evidence="1">The sequence shown here is derived from an EMBL/GenBank/DDBJ whole genome shotgun (WGS) entry which is preliminary data.</text>
</comment>
<reference evidence="1 2" key="1">
    <citation type="submission" date="2020-06" db="EMBL/GenBank/DDBJ databases">
        <title>Description of novel acetic acid bacteria.</title>
        <authorList>
            <person name="Sombolestani A."/>
        </authorList>
    </citation>
    <scope>NUCLEOTIDE SEQUENCE [LARGE SCALE GENOMIC DNA]</scope>
    <source>
        <strain evidence="1 2">LMG 25</strain>
    </source>
</reference>
<dbReference type="Gene3D" id="2.60.40.1880">
    <property type="entry name" value="Invasion associated locus B (IalB) protein"/>
    <property type="match status" value="1"/>
</dbReference>
<gene>
    <name evidence="1" type="ORF">HUK81_14765</name>
</gene>
<dbReference type="Proteomes" id="UP000522590">
    <property type="component" value="Unassembled WGS sequence"/>
</dbReference>
<dbReference type="InterPro" id="IPR038696">
    <property type="entry name" value="IalB_sf"/>
</dbReference>
<organism evidence="1 2">
    <name type="scientific">Komagataeibacter swingsii</name>
    <dbReference type="NCBI Taxonomy" id="215220"/>
    <lineage>
        <taxon>Bacteria</taxon>
        <taxon>Pseudomonadati</taxon>
        <taxon>Pseudomonadota</taxon>
        <taxon>Alphaproteobacteria</taxon>
        <taxon>Acetobacterales</taxon>
        <taxon>Acetobacteraceae</taxon>
        <taxon>Komagataeibacter</taxon>
    </lineage>
</organism>
<dbReference type="AlphaFoldDB" id="A0A850P5Z3"/>
<dbReference type="InterPro" id="IPR010642">
    <property type="entry name" value="Invasion_prot_B"/>
</dbReference>
<evidence type="ECO:0000313" key="2">
    <source>
        <dbReference type="Proteomes" id="UP000522590"/>
    </source>
</evidence>
<sequence length="199" mass="21081">MMNRKIIAGSVISLVILVMAGTEVGRHATASTANSKAEAPAGASVSTTDAHLLPGGATSINESYQDWRVICQQTNKQASCVMVQQLMEQKTHKMIMNMELSPDPRGVHGVILLPFGLELDKGVIIKADNTPLGQPVTFKTCLPSGCIAPVSFDASALNHLKSSKTLQIATVSVRGQNVVFPVSVNGFSNALGRINQISK</sequence>